<name>A0A2A6LMU9_RHIFR</name>
<dbReference type="AlphaFoldDB" id="A0A2A6LMU9"/>
<dbReference type="EMBL" id="NWTC01000082">
    <property type="protein sequence ID" value="PDT43688.1"/>
    <property type="molecule type" value="Genomic_DNA"/>
</dbReference>
<reference evidence="1 2" key="1">
    <citation type="submission" date="2017-09" db="EMBL/GenBank/DDBJ databases">
        <title>Comparative genomics of rhizobia isolated from Phaseolus vulgaris in China.</title>
        <authorList>
            <person name="Tong W."/>
        </authorList>
    </citation>
    <scope>NUCLEOTIDE SEQUENCE [LARGE SCALE GENOMIC DNA]</scope>
    <source>
        <strain evidence="1 2">PCH1</strain>
    </source>
</reference>
<evidence type="ECO:0000313" key="2">
    <source>
        <dbReference type="Proteomes" id="UP000220353"/>
    </source>
</evidence>
<protein>
    <submittedName>
        <fullName evidence="1">DUF488 domain-containing protein</fullName>
    </submittedName>
</protein>
<dbReference type="Proteomes" id="UP000220353">
    <property type="component" value="Unassembled WGS sequence"/>
</dbReference>
<dbReference type="Pfam" id="PF22752">
    <property type="entry name" value="DUF488-N3i"/>
    <property type="match status" value="1"/>
</dbReference>
<dbReference type="PANTHER" id="PTHR36849">
    <property type="entry name" value="CYTOPLASMIC PROTEIN-RELATED"/>
    <property type="match status" value="1"/>
</dbReference>
<sequence>MWMSGKISEKNVKLKRAYERPMDSDGKRVLVDRLWPRGVRKTDAAIDYWVKELAPSTELRRWFAHDPSRWEEFRRRYAAEIEAHREEFDRLRDLALKGPITLVYAARDETHNDAVVLRELLLAHR</sequence>
<comment type="caution">
    <text evidence="1">The sequence shown here is derived from an EMBL/GenBank/DDBJ whole genome shotgun (WGS) entry which is preliminary data.</text>
</comment>
<dbReference type="PANTHER" id="PTHR36849:SF1">
    <property type="entry name" value="CYTOPLASMIC PROTEIN"/>
    <property type="match status" value="1"/>
</dbReference>
<gene>
    <name evidence="1" type="ORF">CO661_33795</name>
</gene>
<evidence type="ECO:0000313" key="1">
    <source>
        <dbReference type="EMBL" id="PDT43688.1"/>
    </source>
</evidence>
<accession>A0A2A6LMU9</accession>
<dbReference type="InterPro" id="IPR052552">
    <property type="entry name" value="YeaO-like"/>
</dbReference>
<proteinExistence type="predicted"/>
<organism evidence="1 2">
    <name type="scientific">Rhizobium fredii</name>
    <name type="common">Sinorhizobium fredii</name>
    <dbReference type="NCBI Taxonomy" id="380"/>
    <lineage>
        <taxon>Bacteria</taxon>
        <taxon>Pseudomonadati</taxon>
        <taxon>Pseudomonadota</taxon>
        <taxon>Alphaproteobacteria</taxon>
        <taxon>Hyphomicrobiales</taxon>
        <taxon>Rhizobiaceae</taxon>
        <taxon>Sinorhizobium/Ensifer group</taxon>
        <taxon>Sinorhizobium</taxon>
    </lineage>
</organism>